<evidence type="ECO:0000313" key="2">
    <source>
        <dbReference type="Proteomes" id="UP000824881"/>
    </source>
</evidence>
<reference evidence="1 2" key="1">
    <citation type="journal article" date="2021" name="Appl. Environ. Microbiol.">
        <title>Genetic linkage and physical mapping for an oyster mushroom Pleurotus cornucopiae and QTL analysis for the trait cap color.</title>
        <authorList>
            <person name="Zhang Y."/>
            <person name="Gao W."/>
            <person name="Sonnenberg A."/>
            <person name="Chen Q."/>
            <person name="Zhang J."/>
            <person name="Huang C."/>
        </authorList>
    </citation>
    <scope>NUCLEOTIDE SEQUENCE [LARGE SCALE GENOMIC DNA]</scope>
    <source>
        <strain evidence="1">CCMSSC00406</strain>
    </source>
</reference>
<keyword evidence="2" id="KW-1185">Reference proteome</keyword>
<comment type="caution">
    <text evidence="1">The sequence shown here is derived from an EMBL/GenBank/DDBJ whole genome shotgun (WGS) entry which is preliminary data.</text>
</comment>
<accession>A0ACB7IPF9</accession>
<protein>
    <submittedName>
        <fullName evidence="1">Uncharacterized protein</fullName>
    </submittedName>
</protein>
<sequence>MPPRARVLKPKKERDCNALDQLGIATGEYVYLVTKHTEGARHLPNLTEIHEQGSQQWLRIAPVMPAPGDPDYAAKRQVFFDTCDRYCKCDTPADPVELVFFPPSHDVAYSRITIMYLRSVIAVQAAGFAMQTSMAEMDALPGADKSYVYKKAKEYSFEKCRKREAELGIPYRPIPPQAIYRTAAGGTAYCTIVDYGTSRVRGEWFLISHRDSGAEEHLTKEQMFDLLDRSMDICEPEK</sequence>
<name>A0ACB7IPF9_PLECO</name>
<proteinExistence type="predicted"/>
<gene>
    <name evidence="1" type="ORF">CCMSSC00406_0007924</name>
</gene>
<dbReference type="EMBL" id="WQMT02000008">
    <property type="protein sequence ID" value="KAG9220064.1"/>
    <property type="molecule type" value="Genomic_DNA"/>
</dbReference>
<evidence type="ECO:0000313" key="1">
    <source>
        <dbReference type="EMBL" id="KAG9220064.1"/>
    </source>
</evidence>
<dbReference type="Proteomes" id="UP000824881">
    <property type="component" value="Unassembled WGS sequence"/>
</dbReference>
<organism evidence="1 2">
    <name type="scientific">Pleurotus cornucopiae</name>
    <name type="common">Cornucopia mushroom</name>
    <dbReference type="NCBI Taxonomy" id="5321"/>
    <lineage>
        <taxon>Eukaryota</taxon>
        <taxon>Fungi</taxon>
        <taxon>Dikarya</taxon>
        <taxon>Basidiomycota</taxon>
        <taxon>Agaricomycotina</taxon>
        <taxon>Agaricomycetes</taxon>
        <taxon>Agaricomycetidae</taxon>
        <taxon>Agaricales</taxon>
        <taxon>Pleurotineae</taxon>
        <taxon>Pleurotaceae</taxon>
        <taxon>Pleurotus</taxon>
    </lineage>
</organism>